<dbReference type="WormBase" id="CBG20235">
    <property type="protein sequence ID" value="CBP11449"/>
    <property type="gene ID" value="WBGene00039270"/>
</dbReference>
<keyword evidence="1" id="KW-0732">Signal</keyword>
<dbReference type="InParanoid" id="A8XXD0"/>
<reference evidence="2 3" key="2">
    <citation type="journal article" date="2011" name="PLoS Genet.">
        <title>Caenorhabditis briggsae recombinant inbred line genotypes reveal inter-strain incompatibility and the evolution of recombination.</title>
        <authorList>
            <person name="Ross J.A."/>
            <person name="Koboldt D.C."/>
            <person name="Staisch J.E."/>
            <person name="Chamberlin H.M."/>
            <person name="Gupta B.P."/>
            <person name="Miller R.D."/>
            <person name="Baird S.E."/>
            <person name="Haag E.S."/>
        </authorList>
    </citation>
    <scope>NUCLEOTIDE SEQUENCE [LARGE SCALE GENOMIC DNA]</scope>
    <source>
        <strain evidence="2 3">AF16</strain>
    </source>
</reference>
<dbReference type="RefSeq" id="XP_045096989.1">
    <property type="nucleotide sequence ID" value="XM_045241733.1"/>
</dbReference>
<sequence>MLSIFTILLLIIGITTSAPSPSQTELKRIFRGTRRQTTRHAASLTFETSTGYISGSRTARNYIIAPTESSETAKKST</sequence>
<feature type="signal peptide" evidence="1">
    <location>
        <begin position="1"/>
        <end position="17"/>
    </location>
</feature>
<evidence type="ECO:0000313" key="2">
    <source>
        <dbReference type="EMBL" id="CAP37299.2"/>
    </source>
</evidence>
<keyword evidence="3" id="KW-1185">Reference proteome</keyword>
<gene>
    <name evidence="2 4" type="ORF">CBG20235</name>
    <name evidence="2" type="ORF">CBG_20235</name>
</gene>
<dbReference type="HOGENOM" id="CLU_2640306_0_0_1"/>
<accession>A8XXD0</accession>
<feature type="chain" id="PRO_5002734014" evidence="1">
    <location>
        <begin position="18"/>
        <end position="77"/>
    </location>
</feature>
<dbReference type="AlphaFoldDB" id="A8XXD0"/>
<dbReference type="CTD" id="8573204"/>
<protein>
    <submittedName>
        <fullName evidence="2">Protein CBG20235</fullName>
    </submittedName>
</protein>
<proteinExistence type="predicted"/>
<evidence type="ECO:0000256" key="1">
    <source>
        <dbReference type="SAM" id="SignalP"/>
    </source>
</evidence>
<reference evidence="2 3" key="1">
    <citation type="journal article" date="2003" name="PLoS Biol.">
        <title>The genome sequence of Caenorhabditis briggsae: a platform for comparative genomics.</title>
        <authorList>
            <person name="Stein L.D."/>
            <person name="Bao Z."/>
            <person name="Blasiar D."/>
            <person name="Blumenthal T."/>
            <person name="Brent M.R."/>
            <person name="Chen N."/>
            <person name="Chinwalla A."/>
            <person name="Clarke L."/>
            <person name="Clee C."/>
            <person name="Coghlan A."/>
            <person name="Coulson A."/>
            <person name="D'Eustachio P."/>
            <person name="Fitch D.H."/>
            <person name="Fulton L.A."/>
            <person name="Fulton R.E."/>
            <person name="Griffiths-Jones S."/>
            <person name="Harris T.W."/>
            <person name="Hillier L.W."/>
            <person name="Kamath R."/>
            <person name="Kuwabara P.E."/>
            <person name="Mardis E.R."/>
            <person name="Marra M.A."/>
            <person name="Miner T.L."/>
            <person name="Minx P."/>
            <person name="Mullikin J.C."/>
            <person name="Plumb R.W."/>
            <person name="Rogers J."/>
            <person name="Schein J.E."/>
            <person name="Sohrmann M."/>
            <person name="Spieth J."/>
            <person name="Stajich J.E."/>
            <person name="Wei C."/>
            <person name="Willey D."/>
            <person name="Wilson R.K."/>
            <person name="Durbin R."/>
            <person name="Waterston R.H."/>
        </authorList>
    </citation>
    <scope>NUCLEOTIDE SEQUENCE [LARGE SCALE GENOMIC DNA]</scope>
    <source>
        <strain evidence="2 3">AF16</strain>
    </source>
</reference>
<dbReference type="GeneID" id="8573204"/>
<name>A8XXD0_CAEBR</name>
<evidence type="ECO:0000313" key="4">
    <source>
        <dbReference type="WormBase" id="CBG20235"/>
    </source>
</evidence>
<evidence type="ECO:0000313" key="3">
    <source>
        <dbReference type="Proteomes" id="UP000008549"/>
    </source>
</evidence>
<organism evidence="2 3">
    <name type="scientific">Caenorhabditis briggsae</name>
    <dbReference type="NCBI Taxonomy" id="6238"/>
    <lineage>
        <taxon>Eukaryota</taxon>
        <taxon>Metazoa</taxon>
        <taxon>Ecdysozoa</taxon>
        <taxon>Nematoda</taxon>
        <taxon>Chromadorea</taxon>
        <taxon>Rhabditida</taxon>
        <taxon>Rhabditina</taxon>
        <taxon>Rhabditomorpha</taxon>
        <taxon>Rhabditoidea</taxon>
        <taxon>Rhabditidae</taxon>
        <taxon>Peloderinae</taxon>
        <taxon>Caenorhabditis</taxon>
    </lineage>
</organism>
<dbReference type="Proteomes" id="UP000008549">
    <property type="component" value="Unassembled WGS sequence"/>
</dbReference>
<dbReference type="EMBL" id="HE601386">
    <property type="protein sequence ID" value="CAP37299.2"/>
    <property type="molecule type" value="Genomic_DNA"/>
</dbReference>
<dbReference type="KEGG" id="cbr:CBG_20235"/>